<keyword evidence="2" id="KW-1185">Reference proteome</keyword>
<dbReference type="EMBL" id="ML977144">
    <property type="protein sequence ID" value="KAF1989844.1"/>
    <property type="molecule type" value="Genomic_DNA"/>
</dbReference>
<dbReference type="AlphaFoldDB" id="A0A6G1H9W1"/>
<evidence type="ECO:0000313" key="1">
    <source>
        <dbReference type="EMBL" id="KAF1989844.1"/>
    </source>
</evidence>
<protein>
    <submittedName>
        <fullName evidence="1">Uncharacterized protein</fullName>
    </submittedName>
</protein>
<evidence type="ECO:0000313" key="2">
    <source>
        <dbReference type="Proteomes" id="UP000800041"/>
    </source>
</evidence>
<name>A0A6G1H9W1_9PEZI</name>
<reference evidence="1" key="1">
    <citation type="journal article" date="2020" name="Stud. Mycol.">
        <title>101 Dothideomycetes genomes: a test case for predicting lifestyles and emergence of pathogens.</title>
        <authorList>
            <person name="Haridas S."/>
            <person name="Albert R."/>
            <person name="Binder M."/>
            <person name="Bloem J."/>
            <person name="Labutti K."/>
            <person name="Salamov A."/>
            <person name="Andreopoulos B."/>
            <person name="Baker S."/>
            <person name="Barry K."/>
            <person name="Bills G."/>
            <person name="Bluhm B."/>
            <person name="Cannon C."/>
            <person name="Castanera R."/>
            <person name="Culley D."/>
            <person name="Daum C."/>
            <person name="Ezra D."/>
            <person name="Gonzalez J."/>
            <person name="Henrissat B."/>
            <person name="Kuo A."/>
            <person name="Liang C."/>
            <person name="Lipzen A."/>
            <person name="Lutzoni F."/>
            <person name="Magnuson J."/>
            <person name="Mondo S."/>
            <person name="Nolan M."/>
            <person name="Ohm R."/>
            <person name="Pangilinan J."/>
            <person name="Park H.-J."/>
            <person name="Ramirez L."/>
            <person name="Alfaro M."/>
            <person name="Sun H."/>
            <person name="Tritt A."/>
            <person name="Yoshinaga Y."/>
            <person name="Zwiers L.-H."/>
            <person name="Turgeon B."/>
            <person name="Goodwin S."/>
            <person name="Spatafora J."/>
            <person name="Crous P."/>
            <person name="Grigoriev I."/>
        </authorList>
    </citation>
    <scope>NUCLEOTIDE SEQUENCE</scope>
    <source>
        <strain evidence="1">CBS 113979</strain>
    </source>
</reference>
<dbReference type="Proteomes" id="UP000800041">
    <property type="component" value="Unassembled WGS sequence"/>
</dbReference>
<accession>A0A6G1H9W1</accession>
<proteinExistence type="predicted"/>
<sequence length="150" mass="17283">MKCFRSSRKGEVRCVISEKSVSMNATVRQIPRKTLRSLHVLPEDANSQSPTYHVKVYMNSPMKIWRYQQFSGSRIQLLRHFQRRCRRPGGIPARVSHSSPLSKFSIFWRSLSSCEYFLETLRHLPELSGSTHAKCMRETVSGSKYSSAVS</sequence>
<organism evidence="1 2">
    <name type="scientific">Aulographum hederae CBS 113979</name>
    <dbReference type="NCBI Taxonomy" id="1176131"/>
    <lineage>
        <taxon>Eukaryota</taxon>
        <taxon>Fungi</taxon>
        <taxon>Dikarya</taxon>
        <taxon>Ascomycota</taxon>
        <taxon>Pezizomycotina</taxon>
        <taxon>Dothideomycetes</taxon>
        <taxon>Pleosporomycetidae</taxon>
        <taxon>Aulographales</taxon>
        <taxon>Aulographaceae</taxon>
    </lineage>
</organism>
<gene>
    <name evidence="1" type="ORF">K402DRAFT_264588</name>
</gene>